<gene>
    <name evidence="3" type="ORF">SAMN05421803_108151</name>
</gene>
<dbReference type="InterPro" id="IPR011234">
    <property type="entry name" value="Fumarylacetoacetase-like_C"/>
</dbReference>
<sequence>MTLDDESRREIAETLREAEALVRPVEPPSRTRPGLDTAGAYGVQMHNIARRVAGGARPVGYKVGLTSAVVQELIGVDEPDFGHLLDDMLVEEGGATEAARYCAPRVEPEICFRLGRSLRGPGVTAQDALAATDAVAPALEIADSRVRDWEITLVDTVADNASGAALVHGPWTPLAQVPDLASLAVDLRIDGESVARGEGRAVLGHPAEALAWLANALAEFDTALEPGQVVLTGSMTTAPFVAAGNSVEARFDTLGPVSVSFT</sequence>
<reference evidence="3 4" key="1">
    <citation type="submission" date="2016-11" db="EMBL/GenBank/DDBJ databases">
        <authorList>
            <person name="Jaros S."/>
            <person name="Januszkiewicz K."/>
            <person name="Wedrychowicz H."/>
        </authorList>
    </citation>
    <scope>NUCLEOTIDE SEQUENCE [LARGE SCALE GENOMIC DNA]</scope>
    <source>
        <strain evidence="3 4">CGMCC 4.5723</strain>
    </source>
</reference>
<dbReference type="GO" id="GO:0008684">
    <property type="term" value="F:2-oxopent-4-enoate hydratase activity"/>
    <property type="evidence" value="ECO:0007669"/>
    <property type="project" value="TreeGrafter"/>
</dbReference>
<dbReference type="RefSeq" id="WP_073380015.1">
    <property type="nucleotide sequence ID" value="NZ_FQZK01000008.1"/>
</dbReference>
<keyword evidence="1" id="KW-0456">Lyase</keyword>
<dbReference type="Proteomes" id="UP000184452">
    <property type="component" value="Unassembled WGS sequence"/>
</dbReference>
<protein>
    <submittedName>
        <fullName evidence="3">2-oxo-3-hexenedioate decarboxylase/2-keto-4-pentenoate hydratase</fullName>
    </submittedName>
</protein>
<dbReference type="Pfam" id="PF01557">
    <property type="entry name" value="FAA_hydrolase"/>
    <property type="match status" value="1"/>
</dbReference>
<dbReference type="PANTHER" id="PTHR30143">
    <property type="entry name" value="ACID HYDRATASE"/>
    <property type="match status" value="1"/>
</dbReference>
<dbReference type="InterPro" id="IPR050772">
    <property type="entry name" value="Hydratase-Decarb/MhpD_sf"/>
</dbReference>
<accession>A0A1M6LBG3</accession>
<dbReference type="InterPro" id="IPR036663">
    <property type="entry name" value="Fumarylacetoacetase_C_sf"/>
</dbReference>
<evidence type="ECO:0000313" key="3">
    <source>
        <dbReference type="EMBL" id="SHJ68526.1"/>
    </source>
</evidence>
<dbReference type="AlphaFoldDB" id="A0A1M6LBG3"/>
<dbReference type="SUPFAM" id="SSF56529">
    <property type="entry name" value="FAH"/>
    <property type="match status" value="1"/>
</dbReference>
<evidence type="ECO:0000313" key="4">
    <source>
        <dbReference type="Proteomes" id="UP000184452"/>
    </source>
</evidence>
<keyword evidence="4" id="KW-1185">Reference proteome</keyword>
<dbReference type="PANTHER" id="PTHR30143:SF0">
    <property type="entry name" value="2-KETO-4-PENTENOATE HYDRATASE"/>
    <property type="match status" value="1"/>
</dbReference>
<evidence type="ECO:0000256" key="1">
    <source>
        <dbReference type="ARBA" id="ARBA00023239"/>
    </source>
</evidence>
<dbReference type="GO" id="GO:0005737">
    <property type="term" value="C:cytoplasm"/>
    <property type="evidence" value="ECO:0007669"/>
    <property type="project" value="TreeGrafter"/>
</dbReference>
<dbReference type="Gene3D" id="3.90.850.10">
    <property type="entry name" value="Fumarylacetoacetase-like, C-terminal domain"/>
    <property type="match status" value="1"/>
</dbReference>
<feature type="domain" description="Fumarylacetoacetase-like C-terminal" evidence="2">
    <location>
        <begin position="90"/>
        <end position="258"/>
    </location>
</feature>
<organism evidence="3 4">
    <name type="scientific">Nocardiopsis flavescens</name>
    <dbReference type="NCBI Taxonomy" id="758803"/>
    <lineage>
        <taxon>Bacteria</taxon>
        <taxon>Bacillati</taxon>
        <taxon>Actinomycetota</taxon>
        <taxon>Actinomycetes</taxon>
        <taxon>Streptosporangiales</taxon>
        <taxon>Nocardiopsidaceae</taxon>
        <taxon>Nocardiopsis</taxon>
    </lineage>
</organism>
<evidence type="ECO:0000259" key="2">
    <source>
        <dbReference type="Pfam" id="PF01557"/>
    </source>
</evidence>
<dbReference type="EMBL" id="FQZK01000008">
    <property type="protein sequence ID" value="SHJ68526.1"/>
    <property type="molecule type" value="Genomic_DNA"/>
</dbReference>
<name>A0A1M6LBG3_9ACTN</name>
<dbReference type="STRING" id="758803.SAMN05421803_108151"/>
<proteinExistence type="predicted"/>